<dbReference type="Proteomes" id="UP000886847">
    <property type="component" value="Unassembled WGS sequence"/>
</dbReference>
<accession>A0A9D1W331</accession>
<dbReference type="SUPFAM" id="SSF88723">
    <property type="entry name" value="PIN domain-like"/>
    <property type="match status" value="1"/>
</dbReference>
<dbReference type="InterPro" id="IPR029060">
    <property type="entry name" value="PIN-like_dom_sf"/>
</dbReference>
<protein>
    <submittedName>
        <fullName evidence="2">PIN domain-containing protein</fullName>
    </submittedName>
</protein>
<name>A0A9D1W331_9FIRM</name>
<dbReference type="InterPro" id="IPR002716">
    <property type="entry name" value="PIN_dom"/>
</dbReference>
<evidence type="ECO:0000259" key="1">
    <source>
        <dbReference type="Pfam" id="PF13470"/>
    </source>
</evidence>
<organism evidence="2 3">
    <name type="scientific">Candidatus Borkfalkia faecavium</name>
    <dbReference type="NCBI Taxonomy" id="2838508"/>
    <lineage>
        <taxon>Bacteria</taxon>
        <taxon>Bacillati</taxon>
        <taxon>Bacillota</taxon>
        <taxon>Clostridia</taxon>
        <taxon>Christensenellales</taxon>
        <taxon>Christensenellaceae</taxon>
        <taxon>Candidatus Borkfalkia</taxon>
    </lineage>
</organism>
<dbReference type="Pfam" id="PF13470">
    <property type="entry name" value="PIN_3"/>
    <property type="match status" value="1"/>
</dbReference>
<evidence type="ECO:0000313" key="3">
    <source>
        <dbReference type="Proteomes" id="UP000886847"/>
    </source>
</evidence>
<comment type="caution">
    <text evidence="2">The sequence shown here is derived from an EMBL/GenBank/DDBJ whole genome shotgun (WGS) entry which is preliminary data.</text>
</comment>
<evidence type="ECO:0000313" key="2">
    <source>
        <dbReference type="EMBL" id="HIX50972.1"/>
    </source>
</evidence>
<dbReference type="EMBL" id="DXEW01000033">
    <property type="protein sequence ID" value="HIX50972.1"/>
    <property type="molecule type" value="Genomic_DNA"/>
</dbReference>
<dbReference type="Gene3D" id="3.40.50.1010">
    <property type="entry name" value="5'-nuclease"/>
    <property type="match status" value="1"/>
</dbReference>
<reference evidence="2" key="1">
    <citation type="journal article" date="2021" name="PeerJ">
        <title>Extensive microbial diversity within the chicken gut microbiome revealed by metagenomics and culture.</title>
        <authorList>
            <person name="Gilroy R."/>
            <person name="Ravi A."/>
            <person name="Getino M."/>
            <person name="Pursley I."/>
            <person name="Horton D.L."/>
            <person name="Alikhan N.F."/>
            <person name="Baker D."/>
            <person name="Gharbi K."/>
            <person name="Hall N."/>
            <person name="Watson M."/>
            <person name="Adriaenssens E.M."/>
            <person name="Foster-Nyarko E."/>
            <person name="Jarju S."/>
            <person name="Secka A."/>
            <person name="Antonio M."/>
            <person name="Oren A."/>
            <person name="Chaudhuri R.R."/>
            <person name="La Ragione R."/>
            <person name="Hildebrand F."/>
            <person name="Pallen M.J."/>
        </authorList>
    </citation>
    <scope>NUCLEOTIDE SEQUENCE</scope>
    <source>
        <strain evidence="2">2189</strain>
    </source>
</reference>
<proteinExistence type="predicted"/>
<reference evidence="2" key="2">
    <citation type="submission" date="2021-04" db="EMBL/GenBank/DDBJ databases">
        <authorList>
            <person name="Gilroy R."/>
        </authorList>
    </citation>
    <scope>NUCLEOTIDE SEQUENCE</scope>
    <source>
        <strain evidence="2">2189</strain>
    </source>
</reference>
<dbReference type="AlphaFoldDB" id="A0A9D1W331"/>
<sequence length="137" mass="15356">MKILIDTNVLLDVLFRREKFFDHSRSVLLLCEIGLVEAVVSAMSVPNIIYIMRKELAREEIEKVLLTIGAIAAVEPLTFEDLRAAALGDFADFEDGVQHACALRCKVDCIVTRNVKDFAPGSIPAISPQDFLEKFFR</sequence>
<feature type="domain" description="PIN" evidence="1">
    <location>
        <begin position="2"/>
        <end position="116"/>
    </location>
</feature>
<gene>
    <name evidence="2" type="ORF">H9851_06830</name>
</gene>